<gene>
    <name evidence="13" type="ORF">NJQ99_12265</name>
</gene>
<dbReference type="GO" id="GO:0004553">
    <property type="term" value="F:hydrolase activity, hydrolyzing O-glycosyl compounds"/>
    <property type="evidence" value="ECO:0007669"/>
    <property type="project" value="TreeGrafter"/>
</dbReference>
<dbReference type="SUPFAM" id="SSF53474">
    <property type="entry name" value="alpha/beta-Hydrolases"/>
    <property type="match status" value="1"/>
</dbReference>
<evidence type="ECO:0000256" key="6">
    <source>
        <dbReference type="ARBA" id="ARBA00041520"/>
    </source>
</evidence>
<evidence type="ECO:0000256" key="8">
    <source>
        <dbReference type="ARBA" id="ARBA00042704"/>
    </source>
</evidence>
<evidence type="ECO:0000256" key="2">
    <source>
        <dbReference type="ARBA" id="ARBA00022801"/>
    </source>
</evidence>
<dbReference type="Pfam" id="PF12697">
    <property type="entry name" value="Abhydrolase_6"/>
    <property type="match status" value="1"/>
</dbReference>
<organism evidence="13 14">
    <name type="scientific">Futiania mangrovi</name>
    <dbReference type="NCBI Taxonomy" id="2959716"/>
    <lineage>
        <taxon>Bacteria</taxon>
        <taxon>Pseudomonadati</taxon>
        <taxon>Pseudomonadota</taxon>
        <taxon>Alphaproteobacteria</taxon>
        <taxon>Futianiales</taxon>
        <taxon>Futianiaceae</taxon>
        <taxon>Futiania</taxon>
    </lineage>
</organism>
<dbReference type="InterPro" id="IPR052382">
    <property type="entry name" value="ABHD10_acyl-thioesterase"/>
</dbReference>
<reference evidence="13" key="1">
    <citation type="submission" date="2022-06" db="EMBL/GenBank/DDBJ databases">
        <title>Isolation and Genomics of Futiania mangrovii gen. nov., sp. nov., a Rare and Metabolically-versatile member in the Class Alphaproteobacteria.</title>
        <authorList>
            <person name="Liu L."/>
            <person name="Huang W.-C."/>
            <person name="Pan J."/>
            <person name="Li J."/>
            <person name="Huang Y."/>
            <person name="Du H."/>
            <person name="Liu Y."/>
            <person name="Li M."/>
        </authorList>
    </citation>
    <scope>NUCLEOTIDE SEQUENCE</scope>
    <source>
        <strain evidence="13">FT118</strain>
    </source>
</reference>
<proteinExistence type="predicted"/>
<feature type="domain" description="AB hydrolase-1" evidence="12">
    <location>
        <begin position="52"/>
        <end position="238"/>
    </location>
</feature>
<dbReference type="RefSeq" id="WP_269333119.1">
    <property type="nucleotide sequence ID" value="NZ_JAMZFT010000002.1"/>
</dbReference>
<comment type="caution">
    <text evidence="13">The sequence shown here is derived from an EMBL/GenBank/DDBJ whole genome shotgun (WGS) entry which is preliminary data.</text>
</comment>
<dbReference type="InterPro" id="IPR000073">
    <property type="entry name" value="AB_hydrolase_1"/>
</dbReference>
<dbReference type="EC" id="3.1.1.93" evidence="4"/>
<evidence type="ECO:0000256" key="11">
    <source>
        <dbReference type="ARBA" id="ARBA00047972"/>
    </source>
</evidence>
<dbReference type="EC" id="3.1.2.22" evidence="1"/>
<accession>A0A9J6PCV8</accession>
<sequence length="261" mass="28755">MATTQYFQPLDRPRLAYSKRQASGAMERRAGVIFMGGFRSDMQGTKALFLDEWAGERGRSYLRFDYSGHGSSEGVFEDLCLGDWIADARDMVRLMTTGPQVVVGSSMGGWIALHAALALPHAVRGLVGIAAAPDFTEDLMWAEFSDEIRAEIMETGVYYEPSEYSDEPYAITRRLIEDGRKHLLLRAPIPLDIPVRLLQGMKDADVPWERALKLAGAIAHDDVRVTLLKGGDHRLSTPEDLDLLAATLDEVCAAVDARLGG</sequence>
<evidence type="ECO:0000256" key="1">
    <source>
        <dbReference type="ARBA" id="ARBA00012423"/>
    </source>
</evidence>
<protein>
    <recommendedName>
        <fullName evidence="5">Palmitoyl-protein thioesterase ABHD10, mitochondrial</fullName>
        <ecNumber evidence="4">3.1.1.93</ecNumber>
        <ecNumber evidence="1">3.1.2.22</ecNumber>
    </recommendedName>
    <alternativeName>
        <fullName evidence="7">Acyl-protein thioesterase ABHD10</fullName>
    </alternativeName>
    <alternativeName>
        <fullName evidence="8">Alpha/beta hydrolase domain-containing protein 10</fullName>
    </alternativeName>
    <alternativeName>
        <fullName evidence="6">Mycophenolic acid acyl-glucuronide esterase, mitochondrial</fullName>
    </alternativeName>
</protein>
<evidence type="ECO:0000313" key="13">
    <source>
        <dbReference type="EMBL" id="MCP1337189.1"/>
    </source>
</evidence>
<evidence type="ECO:0000313" key="14">
    <source>
        <dbReference type="Proteomes" id="UP001055804"/>
    </source>
</evidence>
<keyword evidence="3" id="KW-0809">Transit peptide</keyword>
<dbReference type="PANTHER" id="PTHR16138">
    <property type="entry name" value="MYCOPHENOLIC ACID ACYL-GLUCURONIDE ESTERASE, MITOCHONDRIAL"/>
    <property type="match status" value="1"/>
</dbReference>
<dbReference type="PANTHER" id="PTHR16138:SF7">
    <property type="entry name" value="PALMITOYL-PROTEIN THIOESTERASE ABHD10, MITOCHONDRIAL"/>
    <property type="match status" value="1"/>
</dbReference>
<evidence type="ECO:0000256" key="4">
    <source>
        <dbReference type="ARBA" id="ARBA00039132"/>
    </source>
</evidence>
<name>A0A9J6PCV8_9PROT</name>
<comment type="catalytic activity">
    <reaction evidence="11">
        <text>mycophenolic acid O-acyl-beta-D-glucuronide + H2O = mycophenolate + D-glucuronate + H(+)</text>
        <dbReference type="Rhea" id="RHEA:34179"/>
        <dbReference type="ChEBI" id="CHEBI:15377"/>
        <dbReference type="ChEBI" id="CHEBI:15378"/>
        <dbReference type="ChEBI" id="CHEBI:58720"/>
        <dbReference type="ChEBI" id="CHEBI:62932"/>
        <dbReference type="ChEBI" id="CHEBI:66982"/>
        <dbReference type="EC" id="3.1.1.93"/>
    </reaction>
    <physiologicalReaction direction="left-to-right" evidence="11">
        <dbReference type="Rhea" id="RHEA:34180"/>
    </physiologicalReaction>
</comment>
<evidence type="ECO:0000256" key="5">
    <source>
        <dbReference type="ARBA" id="ARBA00039314"/>
    </source>
</evidence>
<evidence type="ECO:0000256" key="3">
    <source>
        <dbReference type="ARBA" id="ARBA00022946"/>
    </source>
</evidence>
<evidence type="ECO:0000256" key="9">
    <source>
        <dbReference type="ARBA" id="ARBA00046047"/>
    </source>
</evidence>
<evidence type="ECO:0000256" key="10">
    <source>
        <dbReference type="ARBA" id="ARBA00047409"/>
    </source>
</evidence>
<dbReference type="EMBL" id="JAMZFT010000002">
    <property type="protein sequence ID" value="MCP1337189.1"/>
    <property type="molecule type" value="Genomic_DNA"/>
</dbReference>
<keyword evidence="14" id="KW-1185">Reference proteome</keyword>
<comment type="function">
    <text evidence="9">Acts as an acyl-protein thioesterase that hydrolyzes fatty acids from acylated residues in proteins. Regulates the mitochondrial S-depalmitoylation of the nucleophilic active site residue of peroxiredoxin-5/PRDX5, a key antioxidant protein, therefore modulating mitochondrial antioxidant ability. Also catalyzes the deglucuronidation of mycophenolic acid acyl-glucuronide, an active metabolite of the immunosuppressant drug mycophenolate.</text>
</comment>
<evidence type="ECO:0000256" key="7">
    <source>
        <dbReference type="ARBA" id="ARBA00042645"/>
    </source>
</evidence>
<dbReference type="InterPro" id="IPR029058">
    <property type="entry name" value="AB_hydrolase_fold"/>
</dbReference>
<comment type="catalytic activity">
    <reaction evidence="10">
        <text>S-hexadecanoyl-L-cysteinyl-[protein] + H2O = L-cysteinyl-[protein] + hexadecanoate + H(+)</text>
        <dbReference type="Rhea" id="RHEA:19233"/>
        <dbReference type="Rhea" id="RHEA-COMP:10131"/>
        <dbReference type="Rhea" id="RHEA-COMP:11032"/>
        <dbReference type="ChEBI" id="CHEBI:7896"/>
        <dbReference type="ChEBI" id="CHEBI:15377"/>
        <dbReference type="ChEBI" id="CHEBI:15378"/>
        <dbReference type="ChEBI" id="CHEBI:29950"/>
        <dbReference type="ChEBI" id="CHEBI:74151"/>
        <dbReference type="EC" id="3.1.2.22"/>
    </reaction>
    <physiologicalReaction direction="left-to-right" evidence="10">
        <dbReference type="Rhea" id="RHEA:19234"/>
    </physiologicalReaction>
</comment>
<keyword evidence="2 13" id="KW-0378">Hydrolase</keyword>
<dbReference type="Proteomes" id="UP001055804">
    <property type="component" value="Unassembled WGS sequence"/>
</dbReference>
<dbReference type="Gene3D" id="3.40.50.1820">
    <property type="entry name" value="alpha/beta hydrolase"/>
    <property type="match status" value="1"/>
</dbReference>
<dbReference type="AlphaFoldDB" id="A0A9J6PCV8"/>
<dbReference type="GO" id="GO:0102390">
    <property type="term" value="F:mycophenolic acid acyl-glucuronide esterase activity"/>
    <property type="evidence" value="ECO:0007669"/>
    <property type="project" value="UniProtKB-EC"/>
</dbReference>
<evidence type="ECO:0000259" key="12">
    <source>
        <dbReference type="Pfam" id="PF12697"/>
    </source>
</evidence>
<dbReference type="GO" id="GO:0008474">
    <property type="term" value="F:palmitoyl-(protein) hydrolase activity"/>
    <property type="evidence" value="ECO:0007669"/>
    <property type="project" value="UniProtKB-EC"/>
</dbReference>